<proteinExistence type="predicted"/>
<dbReference type="AlphaFoldDB" id="A0A9D5ABX7"/>
<evidence type="ECO:0000256" key="1">
    <source>
        <dbReference type="SAM" id="MobiDB-lite"/>
    </source>
</evidence>
<dbReference type="OrthoDB" id="1909008at2759"/>
<dbReference type="EMBL" id="JAMSHJ010000005">
    <property type="protein sequence ID" value="KAI5402321.1"/>
    <property type="molecule type" value="Genomic_DNA"/>
</dbReference>
<keyword evidence="4" id="KW-1185">Reference proteome</keyword>
<comment type="caution">
    <text evidence="3">The sequence shown here is derived from an EMBL/GenBank/DDBJ whole genome shotgun (WGS) entry which is preliminary data.</text>
</comment>
<sequence length="333" mass="36198">MELPVKLLFAACLILSVTIDGTKADTMLTGTVICDQCKDGQRSLFDYPVNGAKVTLSCSDSNGEITMSREETTNWFGSYTMRFDGAPDLSGCSAHVSGSDNGQGGSSMSCSEASGPAQNPRLMFRMFDMEMYVVDALLAQPPQPMQYCSTTPKPAPTPSLQPPPTFAPRISSPPHFNLPPMPPLPPLLPMPQLPPLPPLGPLPPVIFVGASACPPQTWLMPEYECYWRGVNRDTKVAVAFGMVAARRYGTDITLWYGLKGRGDPYRTLLREGITALLNSYNSIQFPYHPLGVIQHMNYALMGSTRDVLVTALHFMRANSGEAGNVTCKFTSCS</sequence>
<dbReference type="Proteomes" id="UP001058974">
    <property type="component" value="Chromosome 5"/>
</dbReference>
<dbReference type="Gramene" id="Psat05G0007400-T1">
    <property type="protein sequence ID" value="KAI5402321.1"/>
    <property type="gene ID" value="KIW84_050074"/>
</dbReference>
<feature type="region of interest" description="Disordered" evidence="1">
    <location>
        <begin position="95"/>
        <end position="114"/>
    </location>
</feature>
<evidence type="ECO:0000256" key="2">
    <source>
        <dbReference type="SAM" id="SignalP"/>
    </source>
</evidence>
<feature type="compositionally biased region" description="Polar residues" evidence="1">
    <location>
        <begin position="96"/>
        <end position="112"/>
    </location>
</feature>
<dbReference type="PANTHER" id="PTHR33210:SF24">
    <property type="entry name" value="POLLEN OLE E 1 ALLERGEN AND EXTENSIN FAMILY PROTEIN"/>
    <property type="match status" value="1"/>
</dbReference>
<evidence type="ECO:0000313" key="3">
    <source>
        <dbReference type="EMBL" id="KAI5402321.1"/>
    </source>
</evidence>
<protein>
    <submittedName>
        <fullName evidence="3">Uncharacterized protein</fullName>
    </submittedName>
</protein>
<reference evidence="3 4" key="1">
    <citation type="journal article" date="2022" name="Nat. Genet.">
        <title>Improved pea reference genome and pan-genome highlight genomic features and evolutionary characteristics.</title>
        <authorList>
            <person name="Yang T."/>
            <person name="Liu R."/>
            <person name="Luo Y."/>
            <person name="Hu S."/>
            <person name="Wang D."/>
            <person name="Wang C."/>
            <person name="Pandey M.K."/>
            <person name="Ge S."/>
            <person name="Xu Q."/>
            <person name="Li N."/>
            <person name="Li G."/>
            <person name="Huang Y."/>
            <person name="Saxena R.K."/>
            <person name="Ji Y."/>
            <person name="Li M."/>
            <person name="Yan X."/>
            <person name="He Y."/>
            <person name="Liu Y."/>
            <person name="Wang X."/>
            <person name="Xiang C."/>
            <person name="Varshney R.K."/>
            <person name="Ding H."/>
            <person name="Gao S."/>
            <person name="Zong X."/>
        </authorList>
    </citation>
    <scope>NUCLEOTIDE SEQUENCE [LARGE SCALE GENOMIC DNA]</scope>
    <source>
        <strain evidence="3 4">cv. Zhongwan 6</strain>
    </source>
</reference>
<dbReference type="Gramene" id="PSAT_LOCUS24597_t1">
    <property type="protein sequence ID" value="CAL5205692.1"/>
    <property type="gene ID" value="PSAT_LOCUS24597"/>
</dbReference>
<feature type="chain" id="PRO_5038520220" evidence="2">
    <location>
        <begin position="25"/>
        <end position="333"/>
    </location>
</feature>
<dbReference type="PANTHER" id="PTHR33210">
    <property type="entry name" value="PROTODERMAL FACTOR 1"/>
    <property type="match status" value="1"/>
</dbReference>
<accession>A0A9D5ABX7</accession>
<keyword evidence="2" id="KW-0732">Signal</keyword>
<organism evidence="3 4">
    <name type="scientific">Pisum sativum</name>
    <name type="common">Garden pea</name>
    <name type="synonym">Lathyrus oleraceus</name>
    <dbReference type="NCBI Taxonomy" id="3888"/>
    <lineage>
        <taxon>Eukaryota</taxon>
        <taxon>Viridiplantae</taxon>
        <taxon>Streptophyta</taxon>
        <taxon>Embryophyta</taxon>
        <taxon>Tracheophyta</taxon>
        <taxon>Spermatophyta</taxon>
        <taxon>Magnoliopsida</taxon>
        <taxon>eudicotyledons</taxon>
        <taxon>Gunneridae</taxon>
        <taxon>Pentapetalae</taxon>
        <taxon>rosids</taxon>
        <taxon>fabids</taxon>
        <taxon>Fabales</taxon>
        <taxon>Fabaceae</taxon>
        <taxon>Papilionoideae</taxon>
        <taxon>50 kb inversion clade</taxon>
        <taxon>NPAAA clade</taxon>
        <taxon>Hologalegina</taxon>
        <taxon>IRL clade</taxon>
        <taxon>Fabeae</taxon>
        <taxon>Lathyrus</taxon>
    </lineage>
</organism>
<feature type="signal peptide" evidence="2">
    <location>
        <begin position="1"/>
        <end position="24"/>
    </location>
</feature>
<name>A0A9D5ABX7_PEA</name>
<gene>
    <name evidence="3" type="ORF">KIW84_050074</name>
</gene>
<evidence type="ECO:0000313" key="4">
    <source>
        <dbReference type="Proteomes" id="UP001058974"/>
    </source>
</evidence>
<dbReference type="InterPro" id="IPR039923">
    <property type="entry name" value="Protodermal_1"/>
</dbReference>
<dbReference type="Pfam" id="PF01190">
    <property type="entry name" value="Pollen_Ole_e_1"/>
    <property type="match status" value="1"/>
</dbReference>